<accession>A0ABR3EIS7</accession>
<keyword evidence="1" id="KW-0732">Signal</keyword>
<keyword evidence="3" id="KW-1185">Reference proteome</keyword>
<name>A0ABR3EIS7_9AGAR</name>
<gene>
    <name evidence="2" type="ORF">V5O48_019294</name>
</gene>
<feature type="chain" id="PRO_5045563717" evidence="1">
    <location>
        <begin position="29"/>
        <end position="86"/>
    </location>
</feature>
<sequence>MLPAASGPLLYWLVLCLISSRSPIHVHGARIPGTESCNDSGLDWYINGVGETPCKTYERLRRLCNEDYRVGAMDRNLPPDTCSDQV</sequence>
<comment type="caution">
    <text evidence="2">The sequence shown here is derived from an EMBL/GenBank/DDBJ whole genome shotgun (WGS) entry which is preliminary data.</text>
</comment>
<dbReference type="EMBL" id="JBAHYK010004516">
    <property type="protein sequence ID" value="KAL0562784.1"/>
    <property type="molecule type" value="Genomic_DNA"/>
</dbReference>
<dbReference type="Proteomes" id="UP001465976">
    <property type="component" value="Unassembled WGS sequence"/>
</dbReference>
<protein>
    <submittedName>
        <fullName evidence="2">Uncharacterized protein</fullName>
    </submittedName>
</protein>
<evidence type="ECO:0000256" key="1">
    <source>
        <dbReference type="SAM" id="SignalP"/>
    </source>
</evidence>
<evidence type="ECO:0000313" key="2">
    <source>
        <dbReference type="EMBL" id="KAL0562784.1"/>
    </source>
</evidence>
<proteinExistence type="predicted"/>
<feature type="non-terminal residue" evidence="2">
    <location>
        <position position="86"/>
    </location>
</feature>
<organism evidence="2 3">
    <name type="scientific">Marasmius crinis-equi</name>
    <dbReference type="NCBI Taxonomy" id="585013"/>
    <lineage>
        <taxon>Eukaryota</taxon>
        <taxon>Fungi</taxon>
        <taxon>Dikarya</taxon>
        <taxon>Basidiomycota</taxon>
        <taxon>Agaricomycotina</taxon>
        <taxon>Agaricomycetes</taxon>
        <taxon>Agaricomycetidae</taxon>
        <taxon>Agaricales</taxon>
        <taxon>Marasmiineae</taxon>
        <taxon>Marasmiaceae</taxon>
        <taxon>Marasmius</taxon>
    </lineage>
</organism>
<evidence type="ECO:0000313" key="3">
    <source>
        <dbReference type="Proteomes" id="UP001465976"/>
    </source>
</evidence>
<reference evidence="2 3" key="1">
    <citation type="submission" date="2024-02" db="EMBL/GenBank/DDBJ databases">
        <title>A draft genome for the cacao thread blight pathogen Marasmius crinis-equi.</title>
        <authorList>
            <person name="Cohen S.P."/>
            <person name="Baruah I.K."/>
            <person name="Amoako-Attah I."/>
            <person name="Bukari Y."/>
            <person name="Meinhardt L.W."/>
            <person name="Bailey B.A."/>
        </authorList>
    </citation>
    <scope>NUCLEOTIDE SEQUENCE [LARGE SCALE GENOMIC DNA]</scope>
    <source>
        <strain evidence="2 3">GH-76</strain>
    </source>
</reference>
<feature type="signal peptide" evidence="1">
    <location>
        <begin position="1"/>
        <end position="28"/>
    </location>
</feature>